<dbReference type="InterPro" id="IPR036047">
    <property type="entry name" value="F-box-like_dom_sf"/>
</dbReference>
<dbReference type="InterPro" id="IPR011990">
    <property type="entry name" value="TPR-like_helical_dom_sf"/>
</dbReference>
<dbReference type="InterPro" id="IPR001810">
    <property type="entry name" value="F-box_dom"/>
</dbReference>
<accession>A0A077AY51</accession>
<dbReference type="HOGENOM" id="CLU_582209_0_0_5"/>
<dbReference type="eggNOG" id="COG0790">
    <property type="taxonomic scope" value="Bacteria"/>
</dbReference>
<dbReference type="KEGG" id="paca:ID47_07320"/>
<dbReference type="AlphaFoldDB" id="A0A077AY51"/>
<dbReference type="SMART" id="SM00256">
    <property type="entry name" value="FBOX"/>
    <property type="match status" value="1"/>
</dbReference>
<dbReference type="SUPFAM" id="SSF81901">
    <property type="entry name" value="HCP-like"/>
    <property type="match status" value="2"/>
</dbReference>
<organism evidence="2 3">
    <name type="scientific">Candidatus Odyssella acanthamoebae</name>
    <dbReference type="NCBI Taxonomy" id="91604"/>
    <lineage>
        <taxon>Bacteria</taxon>
        <taxon>Pseudomonadati</taxon>
        <taxon>Pseudomonadota</taxon>
        <taxon>Alphaproteobacteria</taxon>
        <taxon>Holosporales</taxon>
        <taxon>Candidatus Paracaedibacteraceae</taxon>
        <taxon>Candidatus Odyssella</taxon>
    </lineage>
</organism>
<evidence type="ECO:0000313" key="2">
    <source>
        <dbReference type="EMBL" id="AIK96573.1"/>
    </source>
</evidence>
<dbReference type="Gene3D" id="1.20.1280.50">
    <property type="match status" value="1"/>
</dbReference>
<name>A0A077AY51_9PROT</name>
<evidence type="ECO:0000259" key="1">
    <source>
        <dbReference type="PROSITE" id="PS50181"/>
    </source>
</evidence>
<gene>
    <name evidence="2" type="ORF">ID47_07320</name>
</gene>
<dbReference type="Gene3D" id="1.25.40.10">
    <property type="entry name" value="Tetratricopeptide repeat domain"/>
    <property type="match status" value="1"/>
</dbReference>
<dbReference type="SUPFAM" id="SSF81383">
    <property type="entry name" value="F-box domain"/>
    <property type="match status" value="1"/>
</dbReference>
<dbReference type="PROSITE" id="PS50181">
    <property type="entry name" value="FBOX"/>
    <property type="match status" value="1"/>
</dbReference>
<dbReference type="Pfam" id="PF12937">
    <property type="entry name" value="F-box-like"/>
    <property type="match status" value="1"/>
</dbReference>
<dbReference type="Proteomes" id="UP000028926">
    <property type="component" value="Chromosome"/>
</dbReference>
<reference evidence="2 3" key="1">
    <citation type="submission" date="2014-07" db="EMBL/GenBank/DDBJ databases">
        <title>Comparative genomic insights into amoeba endosymbionts belonging to the families of Holosporaceae and Candidatus Midichloriaceae within Rickettsiales.</title>
        <authorList>
            <person name="Wang Z."/>
            <person name="Wu M."/>
        </authorList>
    </citation>
    <scope>NUCLEOTIDE SEQUENCE [LARGE SCALE GENOMIC DNA]</scope>
    <source>
        <strain evidence="2">PRA3</strain>
    </source>
</reference>
<keyword evidence="3" id="KW-1185">Reference proteome</keyword>
<sequence>MSFKRSSEFQLANELIIHIFSYLPMPNLLTCSQVCKTWETLSEEPMLWKQICLIIYGDYPLERASKENAKYHWLRIYVNTLSDPIQMADIIYKHNLNTDHPFQKYRRLLPFETKELINEQVALADKKALINFGKMRFNYYNNYIYYDYEEDPKTTIGIIESLVQHGNQEAIRIKLYGLIFGEYGYKKNTESAIDFARDLIKEGHQKAISQKELCWLELGAKSYNGQEYPNNFVALLENLVEEGHKAVIAWTIGSLMVELGEEEGSRAAVAFNEKIALQGNQTAINIKIQGLAKGKNGYPKNPEAAVAFNETLVERGDEKAIKRKLKGLEEGKYGYVRNRKATVAFNEILIKQGNQKAIKRKLTGLTYGKYGYIENPREAFVFNETLVERGDEKAIKRRLFKFSPVLQSEGGDQMWLNETLVEKGDKKAIKRKLLGLTFSHYGYVANYEAAIAFIEGLIKQGNKKAIRLKLKGLTYGRYGYLKNTTELKAWIEAEAVKGARWAYYCTAIGLKHGIFGFTIDHDKAVEYIKFYKIPY</sequence>
<evidence type="ECO:0000313" key="3">
    <source>
        <dbReference type="Proteomes" id="UP000028926"/>
    </source>
</evidence>
<dbReference type="STRING" id="91604.ID47_07320"/>
<proteinExistence type="predicted"/>
<dbReference type="EMBL" id="CP008941">
    <property type="protein sequence ID" value="AIK96573.1"/>
    <property type="molecule type" value="Genomic_DNA"/>
</dbReference>
<feature type="domain" description="F-box" evidence="1">
    <location>
        <begin position="5"/>
        <end position="51"/>
    </location>
</feature>
<protein>
    <recommendedName>
        <fullName evidence="1">F-box domain-containing protein</fullName>
    </recommendedName>
</protein>